<dbReference type="AlphaFoldDB" id="A0AAV5UHI2"/>
<comment type="caution">
    <text evidence="6">The sequence shown here is derived from an EMBL/GenBank/DDBJ whole genome shotgun (WGS) entry which is preliminary data.</text>
</comment>
<protein>
    <submittedName>
        <fullName evidence="6">Uncharacterized protein</fullName>
    </submittedName>
</protein>
<dbReference type="PROSITE" id="PS50184">
    <property type="entry name" value="VWFC_2"/>
    <property type="match status" value="2"/>
</dbReference>
<evidence type="ECO:0000256" key="3">
    <source>
        <dbReference type="PROSITE-ProRule" id="PRU00076"/>
    </source>
</evidence>
<feature type="domain" description="VWFC" evidence="5">
    <location>
        <begin position="244"/>
        <end position="303"/>
    </location>
</feature>
<dbReference type="Pfam" id="PF00093">
    <property type="entry name" value="VWC"/>
    <property type="match status" value="1"/>
</dbReference>
<reference evidence="6" key="1">
    <citation type="submission" date="2023-10" db="EMBL/GenBank/DDBJ databases">
        <title>Genome assembly of Pristionchus species.</title>
        <authorList>
            <person name="Yoshida K."/>
            <person name="Sommer R.J."/>
        </authorList>
    </citation>
    <scope>NUCLEOTIDE SEQUENCE</scope>
    <source>
        <strain evidence="6">RS0144</strain>
    </source>
</reference>
<dbReference type="Gene3D" id="2.10.70.10">
    <property type="entry name" value="Complement Module, domain 1"/>
    <property type="match status" value="1"/>
</dbReference>
<dbReference type="InterPro" id="IPR001881">
    <property type="entry name" value="EGF-like_Ca-bd_dom"/>
</dbReference>
<evidence type="ECO:0000313" key="7">
    <source>
        <dbReference type="Proteomes" id="UP001432027"/>
    </source>
</evidence>
<feature type="domain" description="VWFC" evidence="5">
    <location>
        <begin position="304"/>
        <end position="364"/>
    </location>
</feature>
<dbReference type="Gene3D" id="2.10.25.10">
    <property type="entry name" value="Laminin"/>
    <property type="match status" value="2"/>
</dbReference>
<dbReference type="GO" id="GO:0005509">
    <property type="term" value="F:calcium ion binding"/>
    <property type="evidence" value="ECO:0007669"/>
    <property type="project" value="InterPro"/>
</dbReference>
<comment type="caution">
    <text evidence="3">Lacks conserved residue(s) required for the propagation of feature annotation.</text>
</comment>
<keyword evidence="7" id="KW-1185">Reference proteome</keyword>
<name>A0AAV5UHI2_9BILA</name>
<dbReference type="InterPro" id="IPR000152">
    <property type="entry name" value="EGF-type_Asp/Asn_hydroxyl_site"/>
</dbReference>
<dbReference type="CDD" id="cd00054">
    <property type="entry name" value="EGF_CA"/>
    <property type="match status" value="2"/>
</dbReference>
<dbReference type="SUPFAM" id="SSF57603">
    <property type="entry name" value="FnI-like domain"/>
    <property type="match status" value="2"/>
</dbReference>
<gene>
    <name evidence="6" type="ORF">PENTCL1PPCAC_27993</name>
</gene>
<sequence length="457" mass="50379">ASRVLDDIVPRAAMNTVVVALLIFGTSSAAKNAPLVNELAEEKGAVVWRVLKTGAFELSLDVNSSIGERPRISVEVEQRRVFALEVDTPNNKIVITLPTVSLGVRIIPIRAPLHTQENHHVVVRVNVSSVVIIANCRQLLSIDEDDLHFDQPGQAMVRLFSRGAAHSDNGYNLRVTPIAAAPFPCDTLEIIIDNYITVRKPMYPRQDKPSSLQRLTALENQVSALKSSLGKIDRRMDSMEQRNAVCKWNNTPLMAGQKAVDSDSCEECTCIVDGTIACGPLGCPPVNCSRPEKAPGECCPACRKSCDFNNRVFEHGEEAHPQSCVSCICDDGKMRCSHEQPHSCPKLNCTDQIQPENYCCPVCNNRDYCAELNPCGEYAKCINRNHRAECQCPLGFIGNGTHCFDMDECKWSKDAKEQLGGCSDGAICVNLPGSFRCDCLPGFIRLNERICLNLIRF</sequence>
<organism evidence="6 7">
    <name type="scientific">Pristionchus entomophagus</name>
    <dbReference type="NCBI Taxonomy" id="358040"/>
    <lineage>
        <taxon>Eukaryota</taxon>
        <taxon>Metazoa</taxon>
        <taxon>Ecdysozoa</taxon>
        <taxon>Nematoda</taxon>
        <taxon>Chromadorea</taxon>
        <taxon>Rhabditida</taxon>
        <taxon>Rhabditina</taxon>
        <taxon>Diplogasteromorpha</taxon>
        <taxon>Diplogasteroidea</taxon>
        <taxon>Neodiplogasteridae</taxon>
        <taxon>Pristionchus</taxon>
    </lineage>
</organism>
<dbReference type="EMBL" id="BTSX01000006">
    <property type="protein sequence ID" value="GMT05819.1"/>
    <property type="molecule type" value="Genomic_DNA"/>
</dbReference>
<dbReference type="Gene3D" id="6.20.200.20">
    <property type="match status" value="1"/>
</dbReference>
<dbReference type="Pfam" id="PF00008">
    <property type="entry name" value="EGF"/>
    <property type="match status" value="1"/>
</dbReference>
<dbReference type="InterPro" id="IPR000742">
    <property type="entry name" value="EGF"/>
</dbReference>
<dbReference type="GO" id="GO:0005615">
    <property type="term" value="C:extracellular space"/>
    <property type="evidence" value="ECO:0007669"/>
    <property type="project" value="TreeGrafter"/>
</dbReference>
<dbReference type="InterPro" id="IPR018097">
    <property type="entry name" value="EGF_Ca-bd_CS"/>
</dbReference>
<feature type="non-terminal residue" evidence="6">
    <location>
        <position position="1"/>
    </location>
</feature>
<accession>A0AAV5UHI2</accession>
<dbReference type="SMART" id="SM00214">
    <property type="entry name" value="VWC"/>
    <property type="match status" value="2"/>
</dbReference>
<dbReference type="PANTHER" id="PTHR24042">
    <property type="entry name" value="NEL HOMOLOG"/>
    <property type="match status" value="1"/>
</dbReference>
<dbReference type="SMART" id="SM00181">
    <property type="entry name" value="EGF"/>
    <property type="match status" value="2"/>
</dbReference>
<dbReference type="InterPro" id="IPR051586">
    <property type="entry name" value="PKC-binding_NELL"/>
</dbReference>
<dbReference type="PROSITE" id="PS01187">
    <property type="entry name" value="EGF_CA"/>
    <property type="match status" value="1"/>
</dbReference>
<evidence type="ECO:0000259" key="4">
    <source>
        <dbReference type="PROSITE" id="PS50026"/>
    </source>
</evidence>
<proteinExistence type="predicted"/>
<dbReference type="Pfam" id="PF23334">
    <property type="entry name" value="VWC2L_2nd"/>
    <property type="match status" value="1"/>
</dbReference>
<dbReference type="Proteomes" id="UP001432027">
    <property type="component" value="Unassembled WGS sequence"/>
</dbReference>
<evidence type="ECO:0000256" key="2">
    <source>
        <dbReference type="ARBA" id="ARBA00023180"/>
    </source>
</evidence>
<keyword evidence="3" id="KW-0245">EGF-like domain</keyword>
<dbReference type="PANTHER" id="PTHR24042:SF5">
    <property type="entry name" value="EGF-LIKE CALCIUM-BINDING DOMAIN-CONTAINING PROTEIN"/>
    <property type="match status" value="1"/>
</dbReference>
<dbReference type="SUPFAM" id="SSF57196">
    <property type="entry name" value="EGF/Laminin"/>
    <property type="match status" value="2"/>
</dbReference>
<dbReference type="SMART" id="SM00179">
    <property type="entry name" value="EGF_CA"/>
    <property type="match status" value="2"/>
</dbReference>
<dbReference type="PROSITE" id="PS50026">
    <property type="entry name" value="EGF_3"/>
    <property type="match status" value="2"/>
</dbReference>
<evidence type="ECO:0000259" key="5">
    <source>
        <dbReference type="PROSITE" id="PS50184"/>
    </source>
</evidence>
<dbReference type="GO" id="GO:0008201">
    <property type="term" value="F:heparin binding"/>
    <property type="evidence" value="ECO:0007669"/>
    <property type="project" value="TreeGrafter"/>
</dbReference>
<dbReference type="InterPro" id="IPR001007">
    <property type="entry name" value="VWF_dom"/>
</dbReference>
<keyword evidence="1" id="KW-1015">Disulfide bond</keyword>
<dbReference type="PROSITE" id="PS01186">
    <property type="entry name" value="EGF_2"/>
    <property type="match status" value="2"/>
</dbReference>
<evidence type="ECO:0000256" key="1">
    <source>
        <dbReference type="ARBA" id="ARBA00023157"/>
    </source>
</evidence>
<feature type="domain" description="EGF-like" evidence="4">
    <location>
        <begin position="365"/>
        <end position="404"/>
    </location>
</feature>
<evidence type="ECO:0000313" key="6">
    <source>
        <dbReference type="EMBL" id="GMT05819.1"/>
    </source>
</evidence>
<feature type="domain" description="EGF-like" evidence="4">
    <location>
        <begin position="405"/>
        <end position="452"/>
    </location>
</feature>
<dbReference type="PROSITE" id="PS00010">
    <property type="entry name" value="ASX_HYDROXYL"/>
    <property type="match status" value="1"/>
</dbReference>
<dbReference type="PROSITE" id="PS01208">
    <property type="entry name" value="VWFC_1"/>
    <property type="match status" value="1"/>
</dbReference>
<keyword evidence="2" id="KW-0325">Glycoprotein</keyword>